<reference evidence="2 3" key="1">
    <citation type="submission" date="2016-10" db="EMBL/GenBank/DDBJ databases">
        <authorList>
            <person name="de Groot N.N."/>
        </authorList>
    </citation>
    <scope>NUCLEOTIDE SEQUENCE [LARGE SCALE GENOMIC DNA]</scope>
    <source>
        <strain evidence="2 3">ATCC 43154</strain>
    </source>
</reference>
<feature type="compositionally biased region" description="Low complexity" evidence="1">
    <location>
        <begin position="12"/>
        <end position="28"/>
    </location>
</feature>
<dbReference type="EMBL" id="FOTW01000009">
    <property type="protein sequence ID" value="SFL90077.1"/>
    <property type="molecule type" value="Genomic_DNA"/>
</dbReference>
<evidence type="ECO:0000256" key="1">
    <source>
        <dbReference type="SAM" id="MobiDB-lite"/>
    </source>
</evidence>
<feature type="region of interest" description="Disordered" evidence="1">
    <location>
        <begin position="1"/>
        <end position="36"/>
    </location>
</feature>
<name>A0A1I4LHL7_9BURK</name>
<keyword evidence="3" id="KW-1185">Reference proteome</keyword>
<dbReference type="AlphaFoldDB" id="A0A1I4LHL7"/>
<evidence type="ECO:0000313" key="2">
    <source>
        <dbReference type="EMBL" id="SFL90077.1"/>
    </source>
</evidence>
<dbReference type="RefSeq" id="WP_093386928.1">
    <property type="nucleotide sequence ID" value="NZ_FOTW01000009.1"/>
</dbReference>
<protein>
    <recommendedName>
        <fullName evidence="4">Homeodomain-like domain-containing protein</fullName>
    </recommendedName>
</protein>
<sequence length="184" mass="20140">MSQGRGQAANDATEPGPAEQPAAGAKHAAPPPARRRGLALDPSLLRQLLCHKGYSIRRSALALGVCHTTARVAAGRLGIALAERPSKIDSAVQQAVALALGRGEPLAALTDAIGISLPSLYRMLRMDPLLAAEYKAKLLQRKRMARRQLFLLQVADKPMSECAEYYWLRRNDAAWLRQWRAGRR</sequence>
<accession>A0A1I4LHL7</accession>
<dbReference type="Proteomes" id="UP000199470">
    <property type="component" value="Unassembled WGS sequence"/>
</dbReference>
<evidence type="ECO:0000313" key="3">
    <source>
        <dbReference type="Proteomes" id="UP000199470"/>
    </source>
</evidence>
<dbReference type="OrthoDB" id="470139at2"/>
<organism evidence="2 3">
    <name type="scientific">Rugamonas rubra</name>
    <dbReference type="NCBI Taxonomy" id="758825"/>
    <lineage>
        <taxon>Bacteria</taxon>
        <taxon>Pseudomonadati</taxon>
        <taxon>Pseudomonadota</taxon>
        <taxon>Betaproteobacteria</taxon>
        <taxon>Burkholderiales</taxon>
        <taxon>Oxalobacteraceae</taxon>
        <taxon>Telluria group</taxon>
        <taxon>Rugamonas</taxon>
    </lineage>
</organism>
<evidence type="ECO:0008006" key="4">
    <source>
        <dbReference type="Google" id="ProtNLM"/>
    </source>
</evidence>
<dbReference type="STRING" id="758825.SAMN02982985_01942"/>
<gene>
    <name evidence="2" type="ORF">SAMN02982985_01942</name>
</gene>
<proteinExistence type="predicted"/>